<proteinExistence type="predicted"/>
<dbReference type="Proteomes" id="UP001234297">
    <property type="component" value="Chromosome 7"/>
</dbReference>
<evidence type="ECO:0000313" key="2">
    <source>
        <dbReference type="Proteomes" id="UP001234297"/>
    </source>
</evidence>
<evidence type="ECO:0000313" key="1">
    <source>
        <dbReference type="EMBL" id="KAJ8630210.1"/>
    </source>
</evidence>
<sequence>MLFTDAVKSCREGQKWACSLVYWSPLPDCWLFQDCAIGLLFALLPVLGGNSQLFQGIISMARLLLVLSLFLTVASILSWSFVPSFLKLMIQLSSQACTVSTLTHGMRSMELKIDASRRILPQVNFKKSKTQENTVNTSTLGMESMKLKTDTDQRALQQVRFKKFMTQVNMVNI</sequence>
<keyword evidence="2" id="KW-1185">Reference proteome</keyword>
<accession>A0ACC2L9V4</accession>
<name>A0ACC2L9V4_PERAE</name>
<organism evidence="1 2">
    <name type="scientific">Persea americana</name>
    <name type="common">Avocado</name>
    <dbReference type="NCBI Taxonomy" id="3435"/>
    <lineage>
        <taxon>Eukaryota</taxon>
        <taxon>Viridiplantae</taxon>
        <taxon>Streptophyta</taxon>
        <taxon>Embryophyta</taxon>
        <taxon>Tracheophyta</taxon>
        <taxon>Spermatophyta</taxon>
        <taxon>Magnoliopsida</taxon>
        <taxon>Magnoliidae</taxon>
        <taxon>Laurales</taxon>
        <taxon>Lauraceae</taxon>
        <taxon>Persea</taxon>
    </lineage>
</organism>
<gene>
    <name evidence="1" type="ORF">MRB53_023533</name>
</gene>
<reference evidence="1 2" key="1">
    <citation type="journal article" date="2022" name="Hortic Res">
        <title>A haplotype resolved chromosomal level avocado genome allows analysis of novel avocado genes.</title>
        <authorList>
            <person name="Nath O."/>
            <person name="Fletcher S.J."/>
            <person name="Hayward A."/>
            <person name="Shaw L.M."/>
            <person name="Masouleh A.K."/>
            <person name="Furtado A."/>
            <person name="Henry R.J."/>
            <person name="Mitter N."/>
        </authorList>
    </citation>
    <scope>NUCLEOTIDE SEQUENCE [LARGE SCALE GENOMIC DNA]</scope>
    <source>
        <strain evidence="2">cv. Hass</strain>
    </source>
</reference>
<protein>
    <submittedName>
        <fullName evidence="1">Uncharacterized protein</fullName>
    </submittedName>
</protein>
<dbReference type="EMBL" id="CM056815">
    <property type="protein sequence ID" value="KAJ8630210.1"/>
    <property type="molecule type" value="Genomic_DNA"/>
</dbReference>
<comment type="caution">
    <text evidence="1">The sequence shown here is derived from an EMBL/GenBank/DDBJ whole genome shotgun (WGS) entry which is preliminary data.</text>
</comment>